<evidence type="ECO:0000259" key="12">
    <source>
        <dbReference type="Pfam" id="PF00561"/>
    </source>
</evidence>
<organism evidence="13">
    <name type="scientific">Heliothis virescens</name>
    <name type="common">Tobacco budworm moth</name>
    <dbReference type="NCBI Taxonomy" id="7102"/>
    <lineage>
        <taxon>Eukaryota</taxon>
        <taxon>Metazoa</taxon>
        <taxon>Ecdysozoa</taxon>
        <taxon>Arthropoda</taxon>
        <taxon>Hexapoda</taxon>
        <taxon>Insecta</taxon>
        <taxon>Pterygota</taxon>
        <taxon>Neoptera</taxon>
        <taxon>Endopterygota</taxon>
        <taxon>Lepidoptera</taxon>
        <taxon>Glossata</taxon>
        <taxon>Ditrysia</taxon>
        <taxon>Noctuoidea</taxon>
        <taxon>Noctuidae</taxon>
        <taxon>Heliothinae</taxon>
        <taxon>Heliothis</taxon>
    </lineage>
</organism>
<dbReference type="EMBL" id="NWSH01001117">
    <property type="protein sequence ID" value="PCG72530.1"/>
    <property type="molecule type" value="Genomic_DNA"/>
</dbReference>
<evidence type="ECO:0000256" key="7">
    <source>
        <dbReference type="ARBA" id="ARBA00044064"/>
    </source>
</evidence>
<evidence type="ECO:0000256" key="9">
    <source>
        <dbReference type="ARBA" id="ARBA00048504"/>
    </source>
</evidence>
<comment type="catalytic activity">
    <reaction evidence="10">
        <text>1-octadecanoyl-2-(9Z-octadecenoyl)-sn-glycerol + H2O = 2-(9Z-octadecenoyl)-glycerol + octadecanoate + H(+)</text>
        <dbReference type="Rhea" id="RHEA:77103"/>
        <dbReference type="ChEBI" id="CHEBI:15377"/>
        <dbReference type="ChEBI" id="CHEBI:15378"/>
        <dbReference type="ChEBI" id="CHEBI:25629"/>
        <dbReference type="ChEBI" id="CHEBI:73990"/>
        <dbReference type="ChEBI" id="CHEBI:75468"/>
    </reaction>
</comment>
<comment type="catalytic activity">
    <reaction evidence="11">
        <text>1-octadecanoyl-2-(5Z,8Z,11Z,14Z-eicosatetraenoyl)-sn-glycerol + H2O = 2-(5Z,8Z,11Z,14Z-eicosatetraenoyl)-glycerol + octadecanoate + H(+)</text>
        <dbReference type="Rhea" id="RHEA:38507"/>
        <dbReference type="ChEBI" id="CHEBI:15377"/>
        <dbReference type="ChEBI" id="CHEBI:15378"/>
        <dbReference type="ChEBI" id="CHEBI:25629"/>
        <dbReference type="ChEBI" id="CHEBI:52392"/>
        <dbReference type="ChEBI" id="CHEBI:75728"/>
    </reaction>
</comment>
<comment type="catalytic activity">
    <reaction evidence="9">
        <text>1,2-didecanoylglycerol + H2O = decanoylglycerol + decanoate + H(+)</text>
        <dbReference type="Rhea" id="RHEA:48596"/>
        <dbReference type="ChEBI" id="CHEBI:11152"/>
        <dbReference type="ChEBI" id="CHEBI:15377"/>
        <dbReference type="ChEBI" id="CHEBI:15378"/>
        <dbReference type="ChEBI" id="CHEBI:27689"/>
        <dbReference type="ChEBI" id="CHEBI:90605"/>
    </reaction>
</comment>
<feature type="domain" description="AB hydrolase-1" evidence="12">
    <location>
        <begin position="51"/>
        <end position="294"/>
    </location>
</feature>
<dbReference type="EC" id="3.1.1.116" evidence="3"/>
<comment type="catalytic activity">
    <reaction evidence="8">
        <text>1-octadecanoyl-2-(4Z,7Z,10Z,13Z,16Z,19Z-docosahexaenoyl)-sn-glycerol + H2O = 2-(4Z,7Z,10Z,13Z,16Z,19Z-docosahexaenoyl)-glycerol + octadecanoate + H(+)</text>
        <dbReference type="Rhea" id="RHEA:77107"/>
        <dbReference type="ChEBI" id="CHEBI:15377"/>
        <dbReference type="ChEBI" id="CHEBI:15378"/>
        <dbReference type="ChEBI" id="CHEBI:25629"/>
        <dbReference type="ChEBI" id="CHEBI:77129"/>
        <dbReference type="ChEBI" id="CHEBI:186738"/>
    </reaction>
</comment>
<dbReference type="GO" id="GO:0052689">
    <property type="term" value="F:carboxylic ester hydrolase activity"/>
    <property type="evidence" value="ECO:0007669"/>
    <property type="project" value="TreeGrafter"/>
</dbReference>
<evidence type="ECO:0000256" key="4">
    <source>
        <dbReference type="ARBA" id="ARBA00042703"/>
    </source>
</evidence>
<comment type="caution">
    <text evidence="13">The sequence shown here is derived from an EMBL/GenBank/DDBJ whole genome shotgun (WGS) entry which is preliminary data.</text>
</comment>
<keyword evidence="2" id="KW-0378">Hydrolase</keyword>
<evidence type="ECO:0000256" key="1">
    <source>
        <dbReference type="ARBA" id="ARBA00008645"/>
    </source>
</evidence>
<dbReference type="InterPro" id="IPR000073">
    <property type="entry name" value="AB_hydrolase_1"/>
</dbReference>
<evidence type="ECO:0000256" key="3">
    <source>
        <dbReference type="ARBA" id="ARBA00026104"/>
    </source>
</evidence>
<comment type="catalytic activity">
    <reaction evidence="5">
        <text>a 1,2-diacyl-sn-glycerol + H2O = a 2-acylglycerol + a fatty acid + H(+)</text>
        <dbReference type="Rhea" id="RHEA:33275"/>
        <dbReference type="ChEBI" id="CHEBI:15377"/>
        <dbReference type="ChEBI" id="CHEBI:15378"/>
        <dbReference type="ChEBI" id="CHEBI:17389"/>
        <dbReference type="ChEBI" id="CHEBI:17815"/>
        <dbReference type="ChEBI" id="CHEBI:28868"/>
        <dbReference type="EC" id="3.1.1.116"/>
    </reaction>
</comment>
<dbReference type="Gene3D" id="3.40.50.1820">
    <property type="entry name" value="alpha/beta hydrolase"/>
    <property type="match status" value="1"/>
</dbReference>
<comment type="catalytic activity">
    <reaction evidence="6">
        <text>a 1,3-diacyl-sn-glycerol + H2O = a 1-acyl-sn-glycerol + a fatty acid + H(+)</text>
        <dbReference type="Rhea" id="RHEA:38503"/>
        <dbReference type="ChEBI" id="CHEBI:15377"/>
        <dbReference type="ChEBI" id="CHEBI:15378"/>
        <dbReference type="ChEBI" id="CHEBI:28868"/>
        <dbReference type="ChEBI" id="CHEBI:64683"/>
        <dbReference type="ChEBI" id="CHEBI:77272"/>
    </reaction>
</comment>
<name>A0A2A4JMA9_HELVI</name>
<evidence type="ECO:0000256" key="10">
    <source>
        <dbReference type="ARBA" id="ARBA00048513"/>
    </source>
</evidence>
<evidence type="ECO:0000313" key="13">
    <source>
        <dbReference type="EMBL" id="PCG72530.1"/>
    </source>
</evidence>
<evidence type="ECO:0000256" key="5">
    <source>
        <dbReference type="ARBA" id="ARBA00043667"/>
    </source>
</evidence>
<accession>A0A2A4JMA9</accession>
<reference evidence="13" key="1">
    <citation type="submission" date="2017-09" db="EMBL/GenBank/DDBJ databases">
        <title>Contemporary evolution of a Lepidopteran species, Heliothis virescens, in response to modern agricultural practices.</title>
        <authorList>
            <person name="Fritz M.L."/>
            <person name="Deyonke A.M."/>
            <person name="Papanicolaou A."/>
            <person name="Micinski S."/>
            <person name="Westbrook J."/>
            <person name="Gould F."/>
        </authorList>
    </citation>
    <scope>NUCLEOTIDE SEQUENCE [LARGE SCALE GENOMIC DNA]</scope>
    <source>
        <strain evidence="13">HvINT-</strain>
        <tissue evidence="13">Whole body</tissue>
    </source>
</reference>
<comment type="similarity">
    <text evidence="1">Belongs to the AB hydrolase superfamily.</text>
</comment>
<dbReference type="PANTHER" id="PTHR46118:SF4">
    <property type="entry name" value="PROTEIN ABHD11"/>
    <property type="match status" value="1"/>
</dbReference>
<dbReference type="PANTHER" id="PTHR46118">
    <property type="entry name" value="PROTEIN ABHD11"/>
    <property type="match status" value="1"/>
</dbReference>
<dbReference type="AlphaFoldDB" id="A0A2A4JMA9"/>
<gene>
    <name evidence="13" type="ORF">B5V51_740</name>
</gene>
<dbReference type="GO" id="GO:0005739">
    <property type="term" value="C:mitochondrion"/>
    <property type="evidence" value="ECO:0007669"/>
    <property type="project" value="TreeGrafter"/>
</dbReference>
<dbReference type="STRING" id="7102.A0A2A4JMA9"/>
<evidence type="ECO:0000256" key="6">
    <source>
        <dbReference type="ARBA" id="ARBA00043742"/>
    </source>
</evidence>
<evidence type="ECO:0000256" key="8">
    <source>
        <dbReference type="ARBA" id="ARBA00048283"/>
    </source>
</evidence>
<dbReference type="Pfam" id="PF00561">
    <property type="entry name" value="Abhydrolase_1"/>
    <property type="match status" value="1"/>
</dbReference>
<proteinExistence type="inferred from homology"/>
<protein>
    <recommendedName>
        <fullName evidence="7">sn-1-specific diacylglycerol lipase ABHD11</fullName>
        <ecNumber evidence="3">3.1.1.116</ecNumber>
    </recommendedName>
    <alternativeName>
        <fullName evidence="4">Alpha/beta hydrolase domain-containing protein 11</fullName>
    </alternativeName>
</protein>
<evidence type="ECO:0000256" key="11">
    <source>
        <dbReference type="ARBA" id="ARBA00048919"/>
    </source>
</evidence>
<dbReference type="InterPro" id="IPR029058">
    <property type="entry name" value="AB_hydrolase_fold"/>
</dbReference>
<evidence type="ECO:0000256" key="2">
    <source>
        <dbReference type="ARBA" id="ARBA00022801"/>
    </source>
</evidence>
<sequence length="308" mass="34300">MNTELAPNALRFHQCIGFKEICRACSALNNVRAVDLAYKVYGPSPTPDSVPILVLHGFLGCMRNWQSMCKRITGHTNRTVIAVDARNHGDSPHTDSHSYIDLAADVSKLITKLGVQKCTIIGHSMGGRTGMVLALSEPSKVSSQVIVDISPHTHGKSGLRTFFPKVLEAMTTVNFQNKDLAKAQKEAKNVLMAKDLFSRPEHFYFILMNIGKLPDNSYGWKCNVQTLKNDFHYVASFPIDVLQKRTFNGPMLFIAGSLSKFIPPDDINEIQRFFPKAVLKYVEDAGHNVHAENPNAFFTMVTEFLANT</sequence>
<dbReference type="SUPFAM" id="SSF53474">
    <property type="entry name" value="alpha/beta-Hydrolases"/>
    <property type="match status" value="1"/>
</dbReference>